<evidence type="ECO:0000313" key="2">
    <source>
        <dbReference type="Proteomes" id="UP000596938"/>
    </source>
</evidence>
<name>A0ABQ1XK75_9MICC</name>
<keyword evidence="2" id="KW-1185">Reference proteome</keyword>
<proteinExistence type="predicted"/>
<evidence type="ECO:0008006" key="3">
    <source>
        <dbReference type="Google" id="ProtNLM"/>
    </source>
</evidence>
<dbReference type="Proteomes" id="UP000596938">
    <property type="component" value="Unassembled WGS sequence"/>
</dbReference>
<sequence length="74" mass="8036">MFNVAATLSAMGLRMLARSSNWSMALGSEVALSSRVFVTGVAFWLNGGEWMCRSDGADQLPDPPRLIANFLELT</sequence>
<organism evidence="1 2">
    <name type="scientific">Pseudarthrobacter polychromogenes</name>
    <dbReference type="NCBI Taxonomy" id="1676"/>
    <lineage>
        <taxon>Bacteria</taxon>
        <taxon>Bacillati</taxon>
        <taxon>Actinomycetota</taxon>
        <taxon>Actinomycetes</taxon>
        <taxon>Micrococcales</taxon>
        <taxon>Micrococcaceae</taxon>
        <taxon>Pseudarthrobacter</taxon>
    </lineage>
</organism>
<evidence type="ECO:0000313" key="1">
    <source>
        <dbReference type="EMBL" id="GGG95965.1"/>
    </source>
</evidence>
<comment type="caution">
    <text evidence="1">The sequence shown here is derived from an EMBL/GenBank/DDBJ whole genome shotgun (WGS) entry which is preliminary data.</text>
</comment>
<gene>
    <name evidence="1" type="ORF">GCM10011577_18860</name>
</gene>
<protein>
    <recommendedName>
        <fullName evidence="3">Secreted protein</fullName>
    </recommendedName>
</protein>
<dbReference type="EMBL" id="BMKU01000005">
    <property type="protein sequence ID" value="GGG95965.1"/>
    <property type="molecule type" value="Genomic_DNA"/>
</dbReference>
<reference evidence="2" key="1">
    <citation type="journal article" date="2019" name="Int. J. Syst. Evol. Microbiol.">
        <title>The Global Catalogue of Microorganisms (GCM) 10K type strain sequencing project: providing services to taxonomists for standard genome sequencing and annotation.</title>
        <authorList>
            <consortium name="The Broad Institute Genomics Platform"/>
            <consortium name="The Broad Institute Genome Sequencing Center for Infectious Disease"/>
            <person name="Wu L."/>
            <person name="Ma J."/>
        </authorList>
    </citation>
    <scope>NUCLEOTIDE SEQUENCE [LARGE SCALE GENOMIC DNA]</scope>
    <source>
        <strain evidence="2">CGMCC 1.1927</strain>
    </source>
</reference>
<accession>A0ABQ1XK75</accession>